<dbReference type="SUPFAM" id="SSF143631">
    <property type="entry name" value="ApbE-like"/>
    <property type="match status" value="1"/>
</dbReference>
<comment type="catalytic activity">
    <reaction evidence="10">
        <text>L-threonyl-[protein] + FAD = FMN-L-threonyl-[protein] + AMP + H(+)</text>
        <dbReference type="Rhea" id="RHEA:36847"/>
        <dbReference type="Rhea" id="RHEA-COMP:11060"/>
        <dbReference type="Rhea" id="RHEA-COMP:11061"/>
        <dbReference type="ChEBI" id="CHEBI:15378"/>
        <dbReference type="ChEBI" id="CHEBI:30013"/>
        <dbReference type="ChEBI" id="CHEBI:57692"/>
        <dbReference type="ChEBI" id="CHEBI:74257"/>
        <dbReference type="ChEBI" id="CHEBI:456215"/>
        <dbReference type="EC" id="2.7.1.180"/>
    </reaction>
</comment>
<dbReference type="EMBL" id="JBIGHZ010000006">
    <property type="protein sequence ID" value="MFG6449805.1"/>
    <property type="molecule type" value="Genomic_DNA"/>
</dbReference>
<dbReference type="Pfam" id="PF02424">
    <property type="entry name" value="ApbE"/>
    <property type="match status" value="1"/>
</dbReference>
<dbReference type="GO" id="GO:0016740">
    <property type="term" value="F:transferase activity"/>
    <property type="evidence" value="ECO:0007669"/>
    <property type="project" value="UniProtKB-KW"/>
</dbReference>
<keyword evidence="5 11" id="KW-0808">Transferase</keyword>
<evidence type="ECO:0000256" key="2">
    <source>
        <dbReference type="ARBA" id="ARBA00011955"/>
    </source>
</evidence>
<evidence type="ECO:0000256" key="6">
    <source>
        <dbReference type="ARBA" id="ARBA00022723"/>
    </source>
</evidence>
<dbReference type="RefSeq" id="WP_394463379.1">
    <property type="nucleotide sequence ID" value="NZ_JBIGHZ010000006.1"/>
</dbReference>
<name>A0ABW7FZL2_9BURK</name>
<dbReference type="InterPro" id="IPR003374">
    <property type="entry name" value="ApbE-like_sf"/>
</dbReference>
<evidence type="ECO:0000256" key="9">
    <source>
        <dbReference type="ARBA" id="ARBA00031306"/>
    </source>
</evidence>
<keyword evidence="4" id="KW-0285">Flavoprotein</keyword>
<evidence type="ECO:0000313" key="12">
    <source>
        <dbReference type="Proteomes" id="UP001606099"/>
    </source>
</evidence>
<evidence type="ECO:0000256" key="10">
    <source>
        <dbReference type="ARBA" id="ARBA00048540"/>
    </source>
</evidence>
<comment type="cofactor">
    <cofactor evidence="1">
        <name>Mg(2+)</name>
        <dbReference type="ChEBI" id="CHEBI:18420"/>
    </cofactor>
</comment>
<gene>
    <name evidence="11" type="ORF">ACG0Z6_16385</name>
</gene>
<evidence type="ECO:0000256" key="3">
    <source>
        <dbReference type="ARBA" id="ARBA00016337"/>
    </source>
</evidence>
<comment type="caution">
    <text evidence="11">The sequence shown here is derived from an EMBL/GenBank/DDBJ whole genome shotgun (WGS) entry which is preliminary data.</text>
</comment>
<evidence type="ECO:0000256" key="4">
    <source>
        <dbReference type="ARBA" id="ARBA00022630"/>
    </source>
</evidence>
<evidence type="ECO:0000256" key="8">
    <source>
        <dbReference type="ARBA" id="ARBA00022842"/>
    </source>
</evidence>
<keyword evidence="12" id="KW-1185">Reference proteome</keyword>
<evidence type="ECO:0000313" key="11">
    <source>
        <dbReference type="EMBL" id="MFG6449805.1"/>
    </source>
</evidence>
<dbReference type="PANTHER" id="PTHR30040:SF2">
    <property type="entry name" value="FAD:PROTEIN FMN TRANSFERASE"/>
    <property type="match status" value="1"/>
</dbReference>
<keyword evidence="7" id="KW-0274">FAD</keyword>
<accession>A0ABW7FZL2</accession>
<protein>
    <recommendedName>
        <fullName evidence="3">FAD:protein FMN transferase</fullName>
        <ecNumber evidence="2">2.7.1.180</ecNumber>
    </recommendedName>
    <alternativeName>
        <fullName evidence="9">Flavin transferase</fullName>
    </alternativeName>
</protein>
<evidence type="ECO:0000256" key="1">
    <source>
        <dbReference type="ARBA" id="ARBA00001946"/>
    </source>
</evidence>
<dbReference type="InterPro" id="IPR024932">
    <property type="entry name" value="ApbE"/>
</dbReference>
<reference evidence="11 12" key="1">
    <citation type="submission" date="2024-08" db="EMBL/GenBank/DDBJ databases">
        <authorList>
            <person name="Lu H."/>
        </authorList>
    </citation>
    <scope>NUCLEOTIDE SEQUENCE [LARGE SCALE GENOMIC DNA]</scope>
    <source>
        <strain evidence="11 12">BYS180W</strain>
    </source>
</reference>
<proteinExistence type="predicted"/>
<evidence type="ECO:0000256" key="5">
    <source>
        <dbReference type="ARBA" id="ARBA00022679"/>
    </source>
</evidence>
<organism evidence="11 12">
    <name type="scientific">Roseateles rivi</name>
    <dbReference type="NCBI Taxonomy" id="3299028"/>
    <lineage>
        <taxon>Bacteria</taxon>
        <taxon>Pseudomonadati</taxon>
        <taxon>Pseudomonadota</taxon>
        <taxon>Betaproteobacteria</taxon>
        <taxon>Burkholderiales</taxon>
        <taxon>Sphaerotilaceae</taxon>
        <taxon>Roseateles</taxon>
    </lineage>
</organism>
<dbReference type="Gene3D" id="3.10.520.10">
    <property type="entry name" value="ApbE-like domains"/>
    <property type="match status" value="1"/>
</dbReference>
<dbReference type="EC" id="2.7.1.180" evidence="2"/>
<keyword evidence="8" id="KW-0460">Magnesium</keyword>
<dbReference type="PANTHER" id="PTHR30040">
    <property type="entry name" value="THIAMINE BIOSYNTHESIS LIPOPROTEIN APBE"/>
    <property type="match status" value="1"/>
</dbReference>
<dbReference type="Proteomes" id="UP001606099">
    <property type="component" value="Unassembled WGS sequence"/>
</dbReference>
<evidence type="ECO:0000256" key="7">
    <source>
        <dbReference type="ARBA" id="ARBA00022827"/>
    </source>
</evidence>
<keyword evidence="6" id="KW-0479">Metal-binding</keyword>
<sequence length="274" mass="28900">MKMLLRRMRPLMGCYIEVAIEARPDPEAAFACAFASLARSAALWSFQDPQSLLTRLNTGATVALDRDSERLLRLARALTRTSRGLFDCTVGGALVAAGRLPDHGGPAPLPRGRADDIEIRDGAARLARPIRLTLDGIAKGFAVDLAVEALRRHGVAAGLVNAGGDLRAFGSLEAPIDRRELDGRRTALGSLCGAAIASSRVEPGEHDRDAFPALVLGPTERPARPGIWTVLARRAWRADALTKVAACAPDGSRAELVAALGGLLVDPAQVPEAA</sequence>